<keyword evidence="8" id="KW-0808">Transferase</keyword>
<comment type="catalytic activity">
    <reaction evidence="1">
        <text>ATP + protein L-histidine = ADP + protein N-phospho-L-histidine.</text>
        <dbReference type="EC" id="2.7.13.3"/>
    </reaction>
</comment>
<evidence type="ECO:0000256" key="15">
    <source>
        <dbReference type="ARBA" id="ARBA00023170"/>
    </source>
</evidence>
<dbReference type="InterPro" id="IPR036890">
    <property type="entry name" value="HATPase_C_sf"/>
</dbReference>
<keyword evidence="3" id="KW-0600">Photoreceptor protein</keyword>
<keyword evidence="15" id="KW-0675">Receptor</keyword>
<keyword evidence="7" id="KW-0288">FMN</keyword>
<evidence type="ECO:0000313" key="18">
    <source>
        <dbReference type="EMBL" id="MDR6957725.1"/>
    </source>
</evidence>
<reference evidence="18" key="1">
    <citation type="submission" date="2023-07" db="EMBL/GenBank/DDBJ databases">
        <title>Sorghum-associated microbial communities from plants grown in Nebraska, USA.</title>
        <authorList>
            <person name="Schachtman D."/>
        </authorList>
    </citation>
    <scope>NUCLEOTIDE SEQUENCE</scope>
    <source>
        <strain evidence="18">3432</strain>
    </source>
</reference>
<evidence type="ECO:0000256" key="2">
    <source>
        <dbReference type="ARBA" id="ARBA00012438"/>
    </source>
</evidence>
<dbReference type="InterPro" id="IPR011102">
    <property type="entry name" value="Sig_transdc_His_kinase_HWE"/>
</dbReference>
<accession>A0AAW8M7L6</accession>
<organism evidence="18 19">
    <name type="scientific">Pseudomonas brassicacearum</name>
    <dbReference type="NCBI Taxonomy" id="930166"/>
    <lineage>
        <taxon>Bacteria</taxon>
        <taxon>Pseudomonadati</taxon>
        <taxon>Pseudomonadota</taxon>
        <taxon>Gammaproteobacteria</taxon>
        <taxon>Pseudomonadales</taxon>
        <taxon>Pseudomonadaceae</taxon>
        <taxon>Pseudomonas</taxon>
    </lineage>
</organism>
<dbReference type="SMART" id="SM00911">
    <property type="entry name" value="HWE_HK"/>
    <property type="match status" value="1"/>
</dbReference>
<proteinExistence type="predicted"/>
<dbReference type="EMBL" id="JAVDVC010000003">
    <property type="protein sequence ID" value="MDR6957725.1"/>
    <property type="molecule type" value="Genomic_DNA"/>
</dbReference>
<dbReference type="RefSeq" id="WP_310358717.1">
    <property type="nucleotide sequence ID" value="NZ_JAVDVC010000003.1"/>
</dbReference>
<feature type="domain" description="PAC" evidence="17">
    <location>
        <begin position="353"/>
        <end position="405"/>
    </location>
</feature>
<dbReference type="Proteomes" id="UP001252613">
    <property type="component" value="Unassembled WGS sequence"/>
</dbReference>
<dbReference type="GO" id="GO:0004673">
    <property type="term" value="F:protein histidine kinase activity"/>
    <property type="evidence" value="ECO:0007669"/>
    <property type="project" value="UniProtKB-EC"/>
</dbReference>
<gene>
    <name evidence="18" type="ORF">J2W43_001706</name>
</gene>
<dbReference type="CDD" id="cd00130">
    <property type="entry name" value="PAS"/>
    <property type="match status" value="3"/>
</dbReference>
<keyword evidence="4" id="KW-0597">Phosphoprotein</keyword>
<evidence type="ECO:0000259" key="16">
    <source>
        <dbReference type="PROSITE" id="PS50112"/>
    </source>
</evidence>
<dbReference type="AlphaFoldDB" id="A0AAW8M7L6"/>
<evidence type="ECO:0000313" key="19">
    <source>
        <dbReference type="Proteomes" id="UP001252613"/>
    </source>
</evidence>
<evidence type="ECO:0000256" key="3">
    <source>
        <dbReference type="ARBA" id="ARBA00022543"/>
    </source>
</evidence>
<dbReference type="InterPro" id="IPR000700">
    <property type="entry name" value="PAS-assoc_C"/>
</dbReference>
<dbReference type="InterPro" id="IPR035965">
    <property type="entry name" value="PAS-like_dom_sf"/>
</dbReference>
<keyword evidence="14" id="KW-0843">Virulence</keyword>
<dbReference type="InterPro" id="IPR000014">
    <property type="entry name" value="PAS"/>
</dbReference>
<dbReference type="InterPro" id="IPR013656">
    <property type="entry name" value="PAS_4"/>
</dbReference>
<evidence type="ECO:0000256" key="4">
    <source>
        <dbReference type="ARBA" id="ARBA00022553"/>
    </source>
</evidence>
<evidence type="ECO:0000256" key="6">
    <source>
        <dbReference type="ARBA" id="ARBA00022630"/>
    </source>
</evidence>
<evidence type="ECO:0000256" key="8">
    <source>
        <dbReference type="ARBA" id="ARBA00022679"/>
    </source>
</evidence>
<dbReference type="InterPro" id="IPR001610">
    <property type="entry name" value="PAC"/>
</dbReference>
<keyword evidence="13" id="KW-0157">Chromophore</keyword>
<dbReference type="GO" id="GO:0009881">
    <property type="term" value="F:photoreceptor activity"/>
    <property type="evidence" value="ECO:0007669"/>
    <property type="project" value="UniProtKB-KW"/>
</dbReference>
<dbReference type="EC" id="2.7.13.3" evidence="2"/>
<dbReference type="Pfam" id="PF07536">
    <property type="entry name" value="HWE_HK"/>
    <property type="match status" value="1"/>
</dbReference>
<dbReference type="PANTHER" id="PTHR41523:SF8">
    <property type="entry name" value="ETHYLENE RESPONSE SENSOR PROTEIN"/>
    <property type="match status" value="1"/>
</dbReference>
<dbReference type="GO" id="GO:0005524">
    <property type="term" value="F:ATP binding"/>
    <property type="evidence" value="ECO:0007669"/>
    <property type="project" value="UniProtKB-KW"/>
</dbReference>
<evidence type="ECO:0000256" key="7">
    <source>
        <dbReference type="ARBA" id="ARBA00022643"/>
    </source>
</evidence>
<evidence type="ECO:0000256" key="11">
    <source>
        <dbReference type="ARBA" id="ARBA00022777"/>
    </source>
</evidence>
<evidence type="ECO:0000256" key="13">
    <source>
        <dbReference type="ARBA" id="ARBA00022991"/>
    </source>
</evidence>
<keyword evidence="5" id="KW-0716">Sensory transduction</keyword>
<feature type="domain" description="PAS" evidence="16">
    <location>
        <begin position="276"/>
        <end position="312"/>
    </location>
</feature>
<evidence type="ECO:0000259" key="17">
    <source>
        <dbReference type="PROSITE" id="PS50113"/>
    </source>
</evidence>
<keyword evidence="12" id="KW-0067">ATP-binding</keyword>
<dbReference type="SMART" id="SM00086">
    <property type="entry name" value="PAC"/>
    <property type="match status" value="2"/>
</dbReference>
<dbReference type="PANTHER" id="PTHR41523">
    <property type="entry name" value="TWO-COMPONENT SYSTEM SENSOR PROTEIN"/>
    <property type="match status" value="1"/>
</dbReference>
<keyword evidence="9" id="KW-0677">Repeat</keyword>
<feature type="domain" description="PAS" evidence="16">
    <location>
        <begin position="153"/>
        <end position="203"/>
    </location>
</feature>
<evidence type="ECO:0000256" key="10">
    <source>
        <dbReference type="ARBA" id="ARBA00022741"/>
    </source>
</evidence>
<dbReference type="Pfam" id="PF13426">
    <property type="entry name" value="PAS_9"/>
    <property type="match status" value="2"/>
</dbReference>
<evidence type="ECO:0000256" key="14">
    <source>
        <dbReference type="ARBA" id="ARBA00023026"/>
    </source>
</evidence>
<keyword evidence="10" id="KW-0547">Nucleotide-binding</keyword>
<dbReference type="SMART" id="SM00091">
    <property type="entry name" value="PAS"/>
    <property type="match status" value="3"/>
</dbReference>
<evidence type="ECO:0000256" key="5">
    <source>
        <dbReference type="ARBA" id="ARBA00022606"/>
    </source>
</evidence>
<dbReference type="NCBIfam" id="TIGR00229">
    <property type="entry name" value="sensory_box"/>
    <property type="match status" value="2"/>
</dbReference>
<comment type="caution">
    <text evidence="18">The sequence shown here is derived from an EMBL/GenBank/DDBJ whole genome shotgun (WGS) entry which is preliminary data.</text>
</comment>
<protein>
    <recommendedName>
        <fullName evidence="2">histidine kinase</fullName>
        <ecNumber evidence="2">2.7.13.3</ecNumber>
    </recommendedName>
</protein>
<sequence>MSNVEELARETVAPSEYDSLVAMGASVLDAIPGAVYLCDRDGWLVRYNSEAAELWGRAPVLGEQGDRFCGSHRLFSTDGTPLGFEDSPTASALNAGTAPRNQEVIIQRPDGSRFVALMNVRALKDRWGRVQGAINCFQDVTAHHAMAEELRRKSADLEDFFDNSAVGLHIVSGEGIILRANRAELALLGYSEQEYIGRPITEFHVDAPVIGDILNKLGSGDCLESYPARLRAKDGSIKHVAITSNGRFEDGKLFSTRCFTVDVTMTQQMESQIRESERHLRNILEALPAAVYTTDSEGHITFYNRAAVELSGRVPQLGDMWCVTWKLFNTDDSPLPHDECPMAVALKENRPIRGVEAVAERPDGTRVPFAPYPTPLHDADGNLVGAINMLVDITERKQAENRQKTLIDELNHRVKNTLATVQSLAAQTARNAEDAKDGYYRFEARLLALSRAHDLLTRRHWGRTPLDSLAQEVLMPVFGHEPSRIVVGGAPVDVSTRVALNLTMTLNELAINALKYGAMSVETGTLSLTWALQPQSNGTLLTLDWREQGGPSVSQPKREGLGSRLMKRCIERDLGGTFGLTFAPQGVFCRFSFLIEASVA</sequence>
<keyword evidence="11" id="KW-0418">Kinase</keyword>
<name>A0AAW8M7L6_9PSED</name>
<dbReference type="Pfam" id="PF08448">
    <property type="entry name" value="PAS_4"/>
    <property type="match status" value="1"/>
</dbReference>
<dbReference type="Gene3D" id="3.30.565.10">
    <property type="entry name" value="Histidine kinase-like ATPase, C-terminal domain"/>
    <property type="match status" value="1"/>
</dbReference>
<evidence type="ECO:0000256" key="12">
    <source>
        <dbReference type="ARBA" id="ARBA00022840"/>
    </source>
</evidence>
<dbReference type="PROSITE" id="PS50113">
    <property type="entry name" value="PAC"/>
    <property type="match status" value="2"/>
</dbReference>
<evidence type="ECO:0000256" key="9">
    <source>
        <dbReference type="ARBA" id="ARBA00022737"/>
    </source>
</evidence>
<feature type="domain" description="PAC" evidence="17">
    <location>
        <begin position="100"/>
        <end position="152"/>
    </location>
</feature>
<keyword evidence="6" id="KW-0285">Flavoprotein</keyword>
<dbReference type="Gene3D" id="3.30.450.20">
    <property type="entry name" value="PAS domain"/>
    <property type="match status" value="4"/>
</dbReference>
<dbReference type="PROSITE" id="PS50112">
    <property type="entry name" value="PAS"/>
    <property type="match status" value="2"/>
</dbReference>
<dbReference type="SUPFAM" id="SSF55785">
    <property type="entry name" value="PYP-like sensor domain (PAS domain)"/>
    <property type="match status" value="3"/>
</dbReference>
<evidence type="ECO:0000256" key="1">
    <source>
        <dbReference type="ARBA" id="ARBA00000085"/>
    </source>
</evidence>